<reference evidence="6 7" key="1">
    <citation type="submission" date="2016-10" db="EMBL/GenBank/DDBJ databases">
        <authorList>
            <person name="de Groot N.N."/>
        </authorList>
    </citation>
    <scope>NUCLEOTIDE SEQUENCE [LARGE SCALE GENOMIC DNA]</scope>
    <source>
        <strain evidence="6 7">ATCC BAA-466</strain>
    </source>
</reference>
<dbReference type="GO" id="GO:0009396">
    <property type="term" value="P:folic acid-containing compound biosynthetic process"/>
    <property type="evidence" value="ECO:0007669"/>
    <property type="project" value="TreeGrafter"/>
</dbReference>
<keyword evidence="6" id="KW-0436">Ligase</keyword>
<sequence>MKSKNELRKEIFEKRAHLSQEYRHAAEERIYQQLFNLEQYQNAKKIMVYYSTDEELNTHPIIQRAWQDQKEVGIPRVFPERVMEAMIYKENTPLERSAFGILEPEKIGKRLVPEEIDLIIMPCVTCNNKGERLGYGGGYYDRFLLRAKNAYLVLPYYAKLQTDEIPTEEHDKKVDMILTEEGISLIK</sequence>
<keyword evidence="5" id="KW-0479">Metal-binding</keyword>
<feature type="binding site" evidence="4">
    <location>
        <begin position="4"/>
        <end position="8"/>
    </location>
    <ligand>
        <name>ATP</name>
        <dbReference type="ChEBI" id="CHEBI:30616"/>
    </ligand>
</feature>
<keyword evidence="5" id="KW-0460">Magnesium</keyword>
<organism evidence="6 7">
    <name type="scientific">Facklamia miroungae</name>
    <dbReference type="NCBI Taxonomy" id="120956"/>
    <lineage>
        <taxon>Bacteria</taxon>
        <taxon>Bacillati</taxon>
        <taxon>Bacillota</taxon>
        <taxon>Bacilli</taxon>
        <taxon>Lactobacillales</taxon>
        <taxon>Aerococcaceae</taxon>
        <taxon>Facklamia</taxon>
    </lineage>
</organism>
<evidence type="ECO:0000313" key="6">
    <source>
        <dbReference type="EMBL" id="SDF81774.1"/>
    </source>
</evidence>
<keyword evidence="7" id="KW-1185">Reference proteome</keyword>
<dbReference type="EC" id="6.3.3.2" evidence="5"/>
<dbReference type="PANTHER" id="PTHR23407:SF1">
    <property type="entry name" value="5-FORMYLTETRAHYDROFOLATE CYCLO-LIGASE"/>
    <property type="match status" value="1"/>
</dbReference>
<dbReference type="RefSeq" id="WP_090288841.1">
    <property type="nucleotide sequence ID" value="NZ_FNCK01000001.1"/>
</dbReference>
<dbReference type="InterPro" id="IPR002698">
    <property type="entry name" value="FTHF_cligase"/>
</dbReference>
<keyword evidence="2 4" id="KW-0547">Nucleotide-binding</keyword>
<comment type="catalytic activity">
    <reaction evidence="5">
        <text>(6S)-5-formyl-5,6,7,8-tetrahydrofolate + ATP = (6R)-5,10-methenyltetrahydrofolate + ADP + phosphate</text>
        <dbReference type="Rhea" id="RHEA:10488"/>
        <dbReference type="ChEBI" id="CHEBI:30616"/>
        <dbReference type="ChEBI" id="CHEBI:43474"/>
        <dbReference type="ChEBI" id="CHEBI:57455"/>
        <dbReference type="ChEBI" id="CHEBI:57457"/>
        <dbReference type="ChEBI" id="CHEBI:456216"/>
        <dbReference type="EC" id="6.3.3.2"/>
    </reaction>
</comment>
<dbReference type="PIRSF" id="PIRSF006806">
    <property type="entry name" value="FTHF_cligase"/>
    <property type="match status" value="1"/>
</dbReference>
<dbReference type="Gene3D" id="3.40.50.10420">
    <property type="entry name" value="NagB/RpiA/CoA transferase-like"/>
    <property type="match status" value="1"/>
</dbReference>
<dbReference type="STRING" id="120956.SAMN05421791_101136"/>
<gene>
    <name evidence="6" type="ORF">SAMN05421791_101136</name>
</gene>
<dbReference type="Proteomes" id="UP000199708">
    <property type="component" value="Unassembled WGS sequence"/>
</dbReference>
<protein>
    <recommendedName>
        <fullName evidence="5">5-formyltetrahydrofolate cyclo-ligase</fullName>
        <ecNumber evidence="5">6.3.3.2</ecNumber>
    </recommendedName>
</protein>
<dbReference type="OrthoDB" id="9801938at2"/>
<dbReference type="Pfam" id="PF01812">
    <property type="entry name" value="5-FTHF_cyc-lig"/>
    <property type="match status" value="1"/>
</dbReference>
<name>A0A1G7P6B4_9LACT</name>
<dbReference type="InterPro" id="IPR037171">
    <property type="entry name" value="NagB/RpiA_transferase-like"/>
</dbReference>
<dbReference type="GO" id="GO:0005524">
    <property type="term" value="F:ATP binding"/>
    <property type="evidence" value="ECO:0007669"/>
    <property type="project" value="UniProtKB-KW"/>
</dbReference>
<evidence type="ECO:0000256" key="5">
    <source>
        <dbReference type="RuleBase" id="RU361279"/>
    </source>
</evidence>
<dbReference type="SUPFAM" id="SSF100950">
    <property type="entry name" value="NagB/RpiA/CoA transferase-like"/>
    <property type="match status" value="1"/>
</dbReference>
<keyword evidence="3 4" id="KW-0067">ATP-binding</keyword>
<comment type="cofactor">
    <cofactor evidence="5">
        <name>Mg(2+)</name>
        <dbReference type="ChEBI" id="CHEBI:18420"/>
    </cofactor>
</comment>
<evidence type="ECO:0000256" key="4">
    <source>
        <dbReference type="PIRSR" id="PIRSR006806-1"/>
    </source>
</evidence>
<dbReference type="PANTHER" id="PTHR23407">
    <property type="entry name" value="ATPASE INHIBITOR/5-FORMYLTETRAHYDROFOLATE CYCLO-LIGASE"/>
    <property type="match status" value="1"/>
</dbReference>
<dbReference type="NCBIfam" id="TIGR02727">
    <property type="entry name" value="MTHFS_bact"/>
    <property type="match status" value="1"/>
</dbReference>
<proteinExistence type="inferred from homology"/>
<dbReference type="InterPro" id="IPR024185">
    <property type="entry name" value="FTHF_cligase-like_sf"/>
</dbReference>
<evidence type="ECO:0000256" key="1">
    <source>
        <dbReference type="ARBA" id="ARBA00010638"/>
    </source>
</evidence>
<dbReference type="GO" id="GO:0030272">
    <property type="term" value="F:5-formyltetrahydrofolate cyclo-ligase activity"/>
    <property type="evidence" value="ECO:0007669"/>
    <property type="project" value="UniProtKB-EC"/>
</dbReference>
<dbReference type="GO" id="GO:0035999">
    <property type="term" value="P:tetrahydrofolate interconversion"/>
    <property type="evidence" value="ECO:0007669"/>
    <property type="project" value="TreeGrafter"/>
</dbReference>
<evidence type="ECO:0000313" key="7">
    <source>
        <dbReference type="Proteomes" id="UP000199708"/>
    </source>
</evidence>
<evidence type="ECO:0000256" key="2">
    <source>
        <dbReference type="ARBA" id="ARBA00022741"/>
    </source>
</evidence>
<feature type="binding site" evidence="4">
    <location>
        <position position="55"/>
    </location>
    <ligand>
        <name>substrate</name>
    </ligand>
</feature>
<evidence type="ECO:0000256" key="3">
    <source>
        <dbReference type="ARBA" id="ARBA00022840"/>
    </source>
</evidence>
<feature type="binding site" evidence="4">
    <location>
        <begin position="132"/>
        <end position="140"/>
    </location>
    <ligand>
        <name>ATP</name>
        <dbReference type="ChEBI" id="CHEBI:30616"/>
    </ligand>
</feature>
<dbReference type="AlphaFoldDB" id="A0A1G7P6B4"/>
<comment type="similarity">
    <text evidence="1 5">Belongs to the 5-formyltetrahydrofolate cyclo-ligase family.</text>
</comment>
<dbReference type="GO" id="GO:0046872">
    <property type="term" value="F:metal ion binding"/>
    <property type="evidence" value="ECO:0007669"/>
    <property type="project" value="UniProtKB-KW"/>
</dbReference>
<accession>A0A1G7P6B4</accession>
<dbReference type="EMBL" id="FNCK01000001">
    <property type="protein sequence ID" value="SDF81774.1"/>
    <property type="molecule type" value="Genomic_DNA"/>
</dbReference>